<sequence>MKIRQGFISNSSSSSFIVAFPKIPKNQNELQTMLFGDKESYGTPWQNWPAQQVASTV</sequence>
<comment type="caution">
    <text evidence="1">The sequence shown here is derived from an EMBL/GenBank/DDBJ whole genome shotgun (WGS) entry which is preliminary data.</text>
</comment>
<name>A0A0F8Y7W4_9ZZZZ</name>
<accession>A0A0F8Y7W4</accession>
<protein>
    <submittedName>
        <fullName evidence="1">Uncharacterized protein</fullName>
    </submittedName>
</protein>
<reference evidence="1" key="1">
    <citation type="journal article" date="2015" name="Nature">
        <title>Complex archaea that bridge the gap between prokaryotes and eukaryotes.</title>
        <authorList>
            <person name="Spang A."/>
            <person name="Saw J.H."/>
            <person name="Jorgensen S.L."/>
            <person name="Zaremba-Niedzwiedzka K."/>
            <person name="Martijn J."/>
            <person name="Lind A.E."/>
            <person name="van Eijk R."/>
            <person name="Schleper C."/>
            <person name="Guy L."/>
            <person name="Ettema T.J."/>
        </authorList>
    </citation>
    <scope>NUCLEOTIDE SEQUENCE</scope>
</reference>
<feature type="non-terminal residue" evidence="1">
    <location>
        <position position="57"/>
    </location>
</feature>
<gene>
    <name evidence="1" type="ORF">LCGC14_2852710</name>
</gene>
<proteinExistence type="predicted"/>
<organism evidence="1">
    <name type="scientific">marine sediment metagenome</name>
    <dbReference type="NCBI Taxonomy" id="412755"/>
    <lineage>
        <taxon>unclassified sequences</taxon>
        <taxon>metagenomes</taxon>
        <taxon>ecological metagenomes</taxon>
    </lineage>
</organism>
<dbReference type="EMBL" id="LAZR01054913">
    <property type="protein sequence ID" value="KKK77527.1"/>
    <property type="molecule type" value="Genomic_DNA"/>
</dbReference>
<dbReference type="AlphaFoldDB" id="A0A0F8Y7W4"/>
<evidence type="ECO:0000313" key="1">
    <source>
        <dbReference type="EMBL" id="KKK77527.1"/>
    </source>
</evidence>